<dbReference type="EMBL" id="CM004469">
    <property type="protein sequence ID" value="OCT91090.1"/>
    <property type="molecule type" value="Genomic_DNA"/>
</dbReference>
<sequence>MYKQIPKELGLLQVRNKYLCSKSCTFYRHTLRVHQTDQFITYTAITLQVLLPLSKAACTTLPNPPRKPQ</sequence>
<proteinExistence type="predicted"/>
<protein>
    <submittedName>
        <fullName evidence="1">Uncharacterized protein</fullName>
    </submittedName>
</protein>
<gene>
    <name evidence="1" type="ORF">XELAEV_18014145mg</name>
</gene>
<organism evidence="1 2">
    <name type="scientific">Xenopus laevis</name>
    <name type="common">African clawed frog</name>
    <dbReference type="NCBI Taxonomy" id="8355"/>
    <lineage>
        <taxon>Eukaryota</taxon>
        <taxon>Metazoa</taxon>
        <taxon>Chordata</taxon>
        <taxon>Craniata</taxon>
        <taxon>Vertebrata</taxon>
        <taxon>Euteleostomi</taxon>
        <taxon>Amphibia</taxon>
        <taxon>Batrachia</taxon>
        <taxon>Anura</taxon>
        <taxon>Pipoidea</taxon>
        <taxon>Pipidae</taxon>
        <taxon>Xenopodinae</taxon>
        <taxon>Xenopus</taxon>
        <taxon>Xenopus</taxon>
    </lineage>
</organism>
<evidence type="ECO:0000313" key="1">
    <source>
        <dbReference type="EMBL" id="OCT91090.1"/>
    </source>
</evidence>
<evidence type="ECO:0000313" key="2">
    <source>
        <dbReference type="Proteomes" id="UP000694892"/>
    </source>
</evidence>
<reference evidence="2" key="1">
    <citation type="journal article" date="2016" name="Nature">
        <title>Genome evolution in the allotetraploid frog Xenopus laevis.</title>
        <authorList>
            <person name="Session A.M."/>
            <person name="Uno Y."/>
            <person name="Kwon T."/>
            <person name="Chapman J.A."/>
            <person name="Toyoda A."/>
            <person name="Takahashi S."/>
            <person name="Fukui A."/>
            <person name="Hikosaka A."/>
            <person name="Suzuki A."/>
            <person name="Kondo M."/>
            <person name="van Heeringen S.J."/>
            <person name="Quigley I."/>
            <person name="Heinz S."/>
            <person name="Ogino H."/>
            <person name="Ochi H."/>
            <person name="Hellsten U."/>
            <person name="Lyons J.B."/>
            <person name="Simakov O."/>
            <person name="Putnam N."/>
            <person name="Stites J."/>
            <person name="Kuroki Y."/>
            <person name="Tanaka T."/>
            <person name="Michiue T."/>
            <person name="Watanabe M."/>
            <person name="Bogdanovic O."/>
            <person name="Lister R."/>
            <person name="Georgiou G."/>
            <person name="Paranjpe S.S."/>
            <person name="van Kruijsbergen I."/>
            <person name="Shu S."/>
            <person name="Carlson J."/>
            <person name="Kinoshita T."/>
            <person name="Ohta Y."/>
            <person name="Mawaribuchi S."/>
            <person name="Jenkins J."/>
            <person name="Grimwood J."/>
            <person name="Schmutz J."/>
            <person name="Mitros T."/>
            <person name="Mozaffari S.V."/>
            <person name="Suzuki Y."/>
            <person name="Haramoto Y."/>
            <person name="Yamamoto T.S."/>
            <person name="Takagi C."/>
            <person name="Heald R."/>
            <person name="Miller K."/>
            <person name="Haudenschild C."/>
            <person name="Kitzman J."/>
            <person name="Nakayama T."/>
            <person name="Izutsu Y."/>
            <person name="Robert J."/>
            <person name="Fortriede J."/>
            <person name="Burns K."/>
            <person name="Lotay V."/>
            <person name="Karimi K."/>
            <person name="Yasuoka Y."/>
            <person name="Dichmann D.S."/>
            <person name="Flajnik M.F."/>
            <person name="Houston D.W."/>
            <person name="Shendure J."/>
            <person name="DuPasquier L."/>
            <person name="Vize P.D."/>
            <person name="Zorn A.M."/>
            <person name="Ito M."/>
            <person name="Marcotte E.M."/>
            <person name="Wallingford J.B."/>
            <person name="Ito Y."/>
            <person name="Asashima M."/>
            <person name="Ueno N."/>
            <person name="Matsuda Y."/>
            <person name="Veenstra G.J."/>
            <person name="Fujiyama A."/>
            <person name="Harland R.M."/>
            <person name="Taira M."/>
            <person name="Rokhsar D.S."/>
        </authorList>
    </citation>
    <scope>NUCLEOTIDE SEQUENCE [LARGE SCALE GENOMIC DNA]</scope>
    <source>
        <strain evidence="2">J</strain>
    </source>
</reference>
<accession>A0A974DGR1</accession>
<dbReference type="AlphaFoldDB" id="A0A974DGR1"/>
<name>A0A974DGR1_XENLA</name>
<dbReference type="Proteomes" id="UP000694892">
    <property type="component" value="Chromosome 2S"/>
</dbReference>